<sequence length="166" mass="17991">MISVFVSDNSRMFSALALGLFLLASVPAQQSIAQQSTAQPLGETTSGETIYGTEIEVGQLDDVTIDQVIAALDGLSETVTRVIMTYKLDTFEVVYLGDEEPPLGSERLSESIAEHNEDIGALRRKMGTSAIFLVAFEAQNLDVDRIVAADISDEDEVTVFVSGRER</sequence>
<gene>
    <name evidence="2" type="ORF">ON753_12980</name>
</gene>
<accession>A0ABT3R201</accession>
<keyword evidence="3" id="KW-1185">Reference proteome</keyword>
<feature type="chain" id="PRO_5045249465" evidence="1">
    <location>
        <begin position="31"/>
        <end position="166"/>
    </location>
</feature>
<organism evidence="2 3">
    <name type="scientific">Roseibium salinum</name>
    <dbReference type="NCBI Taxonomy" id="1604349"/>
    <lineage>
        <taxon>Bacteria</taxon>
        <taxon>Pseudomonadati</taxon>
        <taxon>Pseudomonadota</taxon>
        <taxon>Alphaproteobacteria</taxon>
        <taxon>Hyphomicrobiales</taxon>
        <taxon>Stappiaceae</taxon>
        <taxon>Roseibium</taxon>
    </lineage>
</organism>
<keyword evidence="1" id="KW-0732">Signal</keyword>
<name>A0ABT3R201_9HYPH</name>
<comment type="caution">
    <text evidence="2">The sequence shown here is derived from an EMBL/GenBank/DDBJ whole genome shotgun (WGS) entry which is preliminary data.</text>
</comment>
<dbReference type="RefSeq" id="WP_265963051.1">
    <property type="nucleotide sequence ID" value="NZ_JAPEVI010000003.1"/>
</dbReference>
<evidence type="ECO:0000313" key="2">
    <source>
        <dbReference type="EMBL" id="MCX2723276.1"/>
    </source>
</evidence>
<feature type="signal peptide" evidence="1">
    <location>
        <begin position="1"/>
        <end position="30"/>
    </location>
</feature>
<reference evidence="2 3" key="1">
    <citation type="journal article" date="2016" name="Int. J. Syst. Evol. Microbiol.">
        <title>Labrenzia salina sp. nov., isolated from the rhizosphere of the halophyte Arthrocnemum macrostachyum.</title>
        <authorList>
            <person name="Camacho M."/>
            <person name="Redondo-Gomez S."/>
            <person name="Rodriguez-Llorente I."/>
            <person name="Rohde M."/>
            <person name="Sproer C."/>
            <person name="Schumann P."/>
            <person name="Klenk H.P."/>
            <person name="Montero-Calasanz M.D.C."/>
        </authorList>
    </citation>
    <scope>NUCLEOTIDE SEQUENCE [LARGE SCALE GENOMIC DNA]</scope>
    <source>
        <strain evidence="2 3">DSM 29163</strain>
    </source>
</reference>
<evidence type="ECO:0000256" key="1">
    <source>
        <dbReference type="SAM" id="SignalP"/>
    </source>
</evidence>
<evidence type="ECO:0000313" key="3">
    <source>
        <dbReference type="Proteomes" id="UP001300261"/>
    </source>
</evidence>
<protein>
    <submittedName>
        <fullName evidence="2">Uncharacterized protein</fullName>
    </submittedName>
</protein>
<proteinExistence type="predicted"/>
<dbReference type="Proteomes" id="UP001300261">
    <property type="component" value="Unassembled WGS sequence"/>
</dbReference>
<dbReference type="EMBL" id="JAPEVI010000003">
    <property type="protein sequence ID" value="MCX2723276.1"/>
    <property type="molecule type" value="Genomic_DNA"/>
</dbReference>